<keyword evidence="15" id="KW-1185">Reference proteome</keyword>
<keyword evidence="3 10" id="KW-0597">Phosphoprotein</keyword>
<keyword evidence="2" id="KW-1003">Cell membrane</keyword>
<dbReference type="InterPro" id="IPR011006">
    <property type="entry name" value="CheY-like_superfamily"/>
</dbReference>
<evidence type="ECO:0000256" key="3">
    <source>
        <dbReference type="ARBA" id="ARBA00022553"/>
    </source>
</evidence>
<evidence type="ECO:0000256" key="1">
    <source>
        <dbReference type="ARBA" id="ARBA00004651"/>
    </source>
</evidence>
<dbReference type="InterPro" id="IPR036641">
    <property type="entry name" value="HPT_dom_sf"/>
</dbReference>
<keyword evidence="9 12" id="KW-0472">Membrane</keyword>
<evidence type="ECO:0000313" key="15">
    <source>
        <dbReference type="Proteomes" id="UP000593580"/>
    </source>
</evidence>
<dbReference type="Gene3D" id="3.40.50.2300">
    <property type="match status" value="1"/>
</dbReference>
<dbReference type="GO" id="GO:0005524">
    <property type="term" value="F:ATP binding"/>
    <property type="evidence" value="ECO:0007669"/>
    <property type="project" value="UniProtKB-KW"/>
</dbReference>
<feature type="region of interest" description="Disordered" evidence="11">
    <location>
        <begin position="69"/>
        <end position="95"/>
    </location>
</feature>
<evidence type="ECO:0000256" key="7">
    <source>
        <dbReference type="ARBA" id="ARBA00022989"/>
    </source>
</evidence>
<organism evidence="14 15">
    <name type="scientific">Sulfurimonas paralvinellae</name>
    <dbReference type="NCBI Taxonomy" id="317658"/>
    <lineage>
        <taxon>Bacteria</taxon>
        <taxon>Pseudomonadati</taxon>
        <taxon>Campylobacterota</taxon>
        <taxon>Epsilonproteobacteria</taxon>
        <taxon>Campylobacterales</taxon>
        <taxon>Sulfurimonadaceae</taxon>
        <taxon>Sulfurimonas</taxon>
    </lineage>
</organism>
<name>A0A7M1B6S9_9BACT</name>
<feature type="transmembrane region" description="Helical" evidence="12">
    <location>
        <begin position="21"/>
        <end position="38"/>
    </location>
</feature>
<evidence type="ECO:0000256" key="5">
    <source>
        <dbReference type="ARBA" id="ARBA00022741"/>
    </source>
</evidence>
<dbReference type="Gene3D" id="1.20.120.160">
    <property type="entry name" value="HPT domain"/>
    <property type="match status" value="1"/>
</dbReference>
<dbReference type="PANTHER" id="PTHR45339:SF1">
    <property type="entry name" value="HYBRID SIGNAL TRANSDUCTION HISTIDINE KINASE J"/>
    <property type="match status" value="1"/>
</dbReference>
<evidence type="ECO:0000256" key="8">
    <source>
        <dbReference type="ARBA" id="ARBA00023012"/>
    </source>
</evidence>
<evidence type="ECO:0000313" key="14">
    <source>
        <dbReference type="EMBL" id="QOP45401.1"/>
    </source>
</evidence>
<proteinExistence type="predicted"/>
<dbReference type="PROSITE" id="PS50110">
    <property type="entry name" value="RESPONSE_REGULATORY"/>
    <property type="match status" value="1"/>
</dbReference>
<evidence type="ECO:0000256" key="10">
    <source>
        <dbReference type="PROSITE-ProRule" id="PRU00169"/>
    </source>
</evidence>
<dbReference type="SUPFAM" id="SSF52172">
    <property type="entry name" value="CheY-like"/>
    <property type="match status" value="1"/>
</dbReference>
<keyword evidence="4 12" id="KW-0812">Transmembrane</keyword>
<feature type="compositionally biased region" description="Polar residues" evidence="11">
    <location>
        <begin position="75"/>
        <end position="85"/>
    </location>
</feature>
<dbReference type="CDD" id="cd17546">
    <property type="entry name" value="REC_hyHK_CKI1_RcsC-like"/>
    <property type="match status" value="1"/>
</dbReference>
<dbReference type="GO" id="GO:0000160">
    <property type="term" value="P:phosphorelay signal transduction system"/>
    <property type="evidence" value="ECO:0007669"/>
    <property type="project" value="UniProtKB-KW"/>
</dbReference>
<evidence type="ECO:0000259" key="13">
    <source>
        <dbReference type="PROSITE" id="PS50110"/>
    </source>
</evidence>
<dbReference type="GO" id="GO:0005886">
    <property type="term" value="C:plasma membrane"/>
    <property type="evidence" value="ECO:0007669"/>
    <property type="project" value="UniProtKB-SubCell"/>
</dbReference>
<dbReference type="SUPFAM" id="SSF47226">
    <property type="entry name" value="Histidine-containing phosphotransfer domain, HPT domain"/>
    <property type="match status" value="1"/>
</dbReference>
<dbReference type="KEGG" id="spal:FM071_03550"/>
<evidence type="ECO:0000256" key="2">
    <source>
        <dbReference type="ARBA" id="ARBA00022475"/>
    </source>
</evidence>
<dbReference type="SMART" id="SM00448">
    <property type="entry name" value="REC"/>
    <property type="match status" value="1"/>
</dbReference>
<accession>A0A7M1B6S9</accession>
<evidence type="ECO:0000256" key="12">
    <source>
        <dbReference type="SAM" id="Phobius"/>
    </source>
</evidence>
<feature type="modified residue" description="4-aspartylphosphate" evidence="10">
    <location>
        <position position="195"/>
    </location>
</feature>
<keyword evidence="5" id="KW-0547">Nucleotide-binding</keyword>
<keyword evidence="8" id="KW-0902">Two-component regulatory system</keyword>
<dbReference type="PANTHER" id="PTHR45339">
    <property type="entry name" value="HYBRID SIGNAL TRANSDUCTION HISTIDINE KINASE J"/>
    <property type="match status" value="1"/>
</dbReference>
<dbReference type="Proteomes" id="UP000593580">
    <property type="component" value="Chromosome"/>
</dbReference>
<evidence type="ECO:0000256" key="4">
    <source>
        <dbReference type="ARBA" id="ARBA00022692"/>
    </source>
</evidence>
<evidence type="ECO:0000256" key="11">
    <source>
        <dbReference type="SAM" id="MobiDB-lite"/>
    </source>
</evidence>
<keyword evidence="7 12" id="KW-1133">Transmembrane helix</keyword>
<keyword evidence="6" id="KW-0067">ATP-binding</keyword>
<evidence type="ECO:0000256" key="6">
    <source>
        <dbReference type="ARBA" id="ARBA00022840"/>
    </source>
</evidence>
<dbReference type="InterPro" id="IPR001789">
    <property type="entry name" value="Sig_transdc_resp-reg_receiver"/>
</dbReference>
<protein>
    <submittedName>
        <fullName evidence="14">Response regulator</fullName>
    </submittedName>
</protein>
<dbReference type="Pfam" id="PF00072">
    <property type="entry name" value="Response_reg"/>
    <property type="match status" value="1"/>
</dbReference>
<feature type="domain" description="Response regulatory" evidence="13">
    <location>
        <begin position="145"/>
        <end position="262"/>
    </location>
</feature>
<dbReference type="EMBL" id="CP041406">
    <property type="protein sequence ID" value="QOP45401.1"/>
    <property type="molecule type" value="Genomic_DNA"/>
</dbReference>
<sequence>MIEQYFKKRGIMDLLAAYQNELLALVAILVVILIYIKIKRKNEDNEAAEEAEDQTIAVTDETLFEHEEAVENTEDAQTVNQAEQETASDEESIEMLDGKEEGDFGIVESTTADKKAPQEKKIHKRDVPPHAKIVKEDFKEFSGQRLLLAEDNIINQKVIQGLLAESGIEIVVANDGVDALEILEKDDNFIMVLMDAHMPRMDGFEATRKIRENPKYDHIVVVALSGDTAADDIRKMTEAGMTEHLEKPLKMDALYDVLYAYTPDENTSQTDDNYSELDVEEGLEISGDDSEFYHEILEEFIKSYENAHEVIDRFIKHNNIDNADKLLLDIIGVSANIGAQNLNKIAVQLKTSLREDDNHKSRLLFTFKEKLEALIKEIKKYLHSQS</sequence>
<evidence type="ECO:0000256" key="9">
    <source>
        <dbReference type="ARBA" id="ARBA00023136"/>
    </source>
</evidence>
<comment type="subcellular location">
    <subcellularLocation>
        <location evidence="1">Cell membrane</location>
        <topology evidence="1">Multi-pass membrane protein</topology>
    </subcellularLocation>
</comment>
<reference evidence="14 15" key="1">
    <citation type="submission" date="2019-07" db="EMBL/GenBank/DDBJ databases">
        <title>Sulfurimonas paralvinellae sp. nov., a novel mesophilic, hydrogen- and sulfur-oxidizing chemolithoautotroph within the Epsilonproteo- bacteria isolated from a deep-sea hydrothermal vent polychaete nest, reclassification of Thiomicrospira denitrificans as Sulfurimonas denitrificans comb. nov. and emended description of the genus Sulfurimonas.</title>
        <authorList>
            <person name="Wang S."/>
            <person name="Jiang L."/>
            <person name="Shao Z."/>
        </authorList>
    </citation>
    <scope>NUCLEOTIDE SEQUENCE [LARGE SCALE GENOMIC DNA]</scope>
    <source>
        <strain evidence="14 15">GO25</strain>
    </source>
</reference>
<dbReference type="AlphaFoldDB" id="A0A7M1B6S9"/>
<gene>
    <name evidence="14" type="ORF">FM071_03550</name>
</gene>